<evidence type="ECO:0000313" key="1">
    <source>
        <dbReference type="EMBL" id="GAG10046.1"/>
    </source>
</evidence>
<protein>
    <recommendedName>
        <fullName evidence="2">HTH arsR-type domain-containing protein</fullName>
    </recommendedName>
</protein>
<comment type="caution">
    <text evidence="1">The sequence shown here is derived from an EMBL/GenBank/DDBJ whole genome shotgun (WGS) entry which is preliminary data.</text>
</comment>
<name>X0WBK1_9ZZZZ</name>
<dbReference type="Gene3D" id="1.10.10.10">
    <property type="entry name" value="Winged helix-like DNA-binding domain superfamily/Winged helix DNA-binding domain"/>
    <property type="match status" value="1"/>
</dbReference>
<reference evidence="1" key="1">
    <citation type="journal article" date="2014" name="Front. Microbiol.">
        <title>High frequency of phylogenetically diverse reductive dehalogenase-homologous genes in deep subseafloor sedimentary metagenomes.</title>
        <authorList>
            <person name="Kawai M."/>
            <person name="Futagami T."/>
            <person name="Toyoda A."/>
            <person name="Takaki Y."/>
            <person name="Nishi S."/>
            <person name="Hori S."/>
            <person name="Arai W."/>
            <person name="Tsubouchi T."/>
            <person name="Morono Y."/>
            <person name="Uchiyama I."/>
            <person name="Ito T."/>
            <person name="Fujiyama A."/>
            <person name="Inagaki F."/>
            <person name="Takami H."/>
        </authorList>
    </citation>
    <scope>NUCLEOTIDE SEQUENCE</scope>
    <source>
        <strain evidence="1">Expedition CK06-06</strain>
    </source>
</reference>
<accession>X0WBK1</accession>
<gene>
    <name evidence="1" type="ORF">S01H1_46703</name>
</gene>
<organism evidence="1">
    <name type="scientific">marine sediment metagenome</name>
    <dbReference type="NCBI Taxonomy" id="412755"/>
    <lineage>
        <taxon>unclassified sequences</taxon>
        <taxon>metagenomes</taxon>
        <taxon>ecological metagenomes</taxon>
    </lineage>
</organism>
<dbReference type="EMBL" id="BARS01029915">
    <property type="protein sequence ID" value="GAG10046.1"/>
    <property type="molecule type" value="Genomic_DNA"/>
</dbReference>
<dbReference type="AlphaFoldDB" id="X0WBK1"/>
<evidence type="ECO:0008006" key="2">
    <source>
        <dbReference type="Google" id="ProtNLM"/>
    </source>
</evidence>
<dbReference type="InterPro" id="IPR036388">
    <property type="entry name" value="WH-like_DNA-bd_sf"/>
</dbReference>
<dbReference type="SUPFAM" id="SSF46785">
    <property type="entry name" value="Winged helix' DNA-binding domain"/>
    <property type="match status" value="1"/>
</dbReference>
<dbReference type="InterPro" id="IPR036390">
    <property type="entry name" value="WH_DNA-bd_sf"/>
</dbReference>
<proteinExistence type="predicted"/>
<sequence>MSAARKKNIFSMLQEEIASREKEEERLSPAALLALPDNLRELILRITRLREVTPAQLAQELGQEETEIKKMLSELVEKGYLREEKTYRVAFGRRRATRLPRSIWESLEKKI</sequence>